<name>A0ABV4PLU0_9PSED</name>
<organism evidence="2 3">
    <name type="scientific">Pseudomonas tremae</name>
    <dbReference type="NCBI Taxonomy" id="200454"/>
    <lineage>
        <taxon>Bacteria</taxon>
        <taxon>Pseudomonadati</taxon>
        <taxon>Pseudomonadota</taxon>
        <taxon>Gammaproteobacteria</taxon>
        <taxon>Pseudomonadales</taxon>
        <taxon>Pseudomonadaceae</taxon>
        <taxon>Pseudomonas</taxon>
    </lineage>
</organism>
<dbReference type="EMBL" id="JBGMSU010000098">
    <property type="protein sequence ID" value="MFA0941055.1"/>
    <property type="molecule type" value="Genomic_DNA"/>
</dbReference>
<accession>A0ABV4PLU0</accession>
<comment type="caution">
    <text evidence="2">The sequence shown here is derived from an EMBL/GenBank/DDBJ whole genome shotgun (WGS) entry which is preliminary data.</text>
</comment>
<keyword evidence="3" id="KW-1185">Reference proteome</keyword>
<feature type="compositionally biased region" description="Polar residues" evidence="1">
    <location>
        <begin position="76"/>
        <end position="86"/>
    </location>
</feature>
<evidence type="ECO:0000313" key="3">
    <source>
        <dbReference type="Proteomes" id="UP001569512"/>
    </source>
</evidence>
<dbReference type="RefSeq" id="WP_371903924.1">
    <property type="nucleotide sequence ID" value="NZ_JBGMSU010000098.1"/>
</dbReference>
<protein>
    <submittedName>
        <fullName evidence="2">Uncharacterized protein</fullName>
    </submittedName>
</protein>
<sequence>MEVLVNGLTPILASIIMGQPKNAACRETGWQLDRHDYWLQPRSNHNFFGTARAGTSVLLDRYATVHKHPLQPQPIKGSQQALSCSTPPLLDQSDHWPTRA</sequence>
<proteinExistence type="predicted"/>
<gene>
    <name evidence="2" type="ORF">ACDH53_27220</name>
</gene>
<evidence type="ECO:0000256" key="1">
    <source>
        <dbReference type="SAM" id="MobiDB-lite"/>
    </source>
</evidence>
<dbReference type="Proteomes" id="UP001569512">
    <property type="component" value="Unassembled WGS sequence"/>
</dbReference>
<feature type="non-terminal residue" evidence="2">
    <location>
        <position position="100"/>
    </location>
</feature>
<feature type="region of interest" description="Disordered" evidence="1">
    <location>
        <begin position="69"/>
        <end position="100"/>
    </location>
</feature>
<reference evidence="2 3" key="1">
    <citation type="submission" date="2024-06" db="EMBL/GenBank/DDBJ databases">
        <title>Genome sequences for Pseudomonas syringae strains with characterized LPS.</title>
        <authorList>
            <person name="Baltrus D.A."/>
            <person name="Krings L."/>
        </authorList>
    </citation>
    <scope>NUCLEOTIDE SEQUENCE [LARGE SCALE GENOMIC DNA]</scope>
    <source>
        <strain evidence="2 3">NCPPB2708</strain>
    </source>
</reference>
<evidence type="ECO:0000313" key="2">
    <source>
        <dbReference type="EMBL" id="MFA0941055.1"/>
    </source>
</evidence>